<evidence type="ECO:0000256" key="7">
    <source>
        <dbReference type="ARBA" id="ARBA00022660"/>
    </source>
</evidence>
<evidence type="ECO:0000256" key="1">
    <source>
        <dbReference type="ARBA" id="ARBA00003195"/>
    </source>
</evidence>
<keyword evidence="8 17" id="KW-0812">Transmembrane</keyword>
<sequence>MAPWNVLKLFIDTKILNGFKNKIPSVHNVKLSSKECPKIPHRTLALQPSRWQWQKCKDMFHYYLLVGLIPVGAIIFYTNVYIGPAQLKQIPKGYQPAHWEYFRHPITRFIARYIHNNPQQEYEKFMHYIDEEQQKAKIVALEKAVLRKMSERQDYKAYYYRPAYNKYLRINKKTGEDVYNRIGDDYEK</sequence>
<keyword evidence="7" id="KW-0679">Respiratory chain</keyword>
<keyword evidence="9" id="KW-0999">Mitochondrion inner membrane</keyword>
<evidence type="ECO:0000256" key="16">
    <source>
        <dbReference type="ARBA" id="ARBA00032550"/>
    </source>
</evidence>
<dbReference type="PANTHER" id="PTHR13178">
    <property type="entry name" value="NADH-UBIQUINONE OXIDOREDUCTASE SGDH SUBUNIT"/>
    <property type="match status" value="1"/>
</dbReference>
<evidence type="ECO:0000313" key="18">
    <source>
        <dbReference type="EMBL" id="CAH2103362.1"/>
    </source>
</evidence>
<keyword evidence="6" id="KW-0813">Transport</keyword>
<dbReference type="GO" id="GO:0005743">
    <property type="term" value="C:mitochondrial inner membrane"/>
    <property type="evidence" value="ECO:0007669"/>
    <property type="project" value="UniProtKB-SubCell"/>
</dbReference>
<evidence type="ECO:0000256" key="6">
    <source>
        <dbReference type="ARBA" id="ARBA00022448"/>
    </source>
</evidence>
<protein>
    <recommendedName>
        <fullName evidence="5">NADH dehydrogenase [ubiquinone] 1 beta subcomplex subunit 5, mitochondrial</fullName>
    </recommendedName>
    <alternativeName>
        <fullName evidence="16">Complex I-SGDH</fullName>
    </alternativeName>
    <alternativeName>
        <fullName evidence="15">NADH-ubiquinone oxidoreductase SGDH subunit</fullName>
    </alternativeName>
</protein>
<feature type="transmembrane region" description="Helical" evidence="17">
    <location>
        <begin position="60"/>
        <end position="82"/>
    </location>
</feature>
<evidence type="ECO:0000256" key="3">
    <source>
        <dbReference type="ARBA" id="ARBA00007152"/>
    </source>
</evidence>
<comment type="similarity">
    <text evidence="3">Belongs to the complex I NDUFB5 subunit family.</text>
</comment>
<evidence type="ECO:0000256" key="2">
    <source>
        <dbReference type="ARBA" id="ARBA00004434"/>
    </source>
</evidence>
<keyword evidence="13" id="KW-0496">Mitochondrion</keyword>
<name>A0AAU9UW81_EUPED</name>
<evidence type="ECO:0000256" key="17">
    <source>
        <dbReference type="SAM" id="Phobius"/>
    </source>
</evidence>
<dbReference type="AlphaFoldDB" id="A0AAU9UW81"/>
<evidence type="ECO:0000256" key="11">
    <source>
        <dbReference type="ARBA" id="ARBA00022982"/>
    </source>
</evidence>
<proteinExistence type="inferred from homology"/>
<comment type="subcellular location">
    <subcellularLocation>
        <location evidence="2">Mitochondrion inner membrane</location>
        <topology evidence="2">Single-pass membrane protein</topology>
    </subcellularLocation>
</comment>
<keyword evidence="12 17" id="KW-1133">Transmembrane helix</keyword>
<organism evidence="18 19">
    <name type="scientific">Euphydryas editha</name>
    <name type="common">Edith's checkerspot</name>
    <dbReference type="NCBI Taxonomy" id="104508"/>
    <lineage>
        <taxon>Eukaryota</taxon>
        <taxon>Metazoa</taxon>
        <taxon>Ecdysozoa</taxon>
        <taxon>Arthropoda</taxon>
        <taxon>Hexapoda</taxon>
        <taxon>Insecta</taxon>
        <taxon>Pterygota</taxon>
        <taxon>Neoptera</taxon>
        <taxon>Endopterygota</taxon>
        <taxon>Lepidoptera</taxon>
        <taxon>Glossata</taxon>
        <taxon>Ditrysia</taxon>
        <taxon>Papilionoidea</taxon>
        <taxon>Nymphalidae</taxon>
        <taxon>Nymphalinae</taxon>
        <taxon>Euphydryas</taxon>
    </lineage>
</organism>
<evidence type="ECO:0000313" key="19">
    <source>
        <dbReference type="Proteomes" id="UP001153954"/>
    </source>
</evidence>
<evidence type="ECO:0000256" key="10">
    <source>
        <dbReference type="ARBA" id="ARBA00022946"/>
    </source>
</evidence>
<evidence type="ECO:0000256" key="5">
    <source>
        <dbReference type="ARBA" id="ARBA00015175"/>
    </source>
</evidence>
<accession>A0AAU9UW81</accession>
<comment type="function">
    <text evidence="1">Accessory subunit of the mitochondrial membrane respiratory chain NADH dehydrogenase (Complex I), that is believed not to be involved in catalysis. Complex I functions in the transfer of electrons from NADH to the respiratory chain. The immediate electron acceptor for the enzyme is believed to be ubiquinone.</text>
</comment>
<evidence type="ECO:0000256" key="12">
    <source>
        <dbReference type="ARBA" id="ARBA00022989"/>
    </source>
</evidence>
<comment type="subunit">
    <text evidence="4">Complex I is composed of 45 different subunits.</text>
</comment>
<dbReference type="PANTHER" id="PTHR13178:SF0">
    <property type="entry name" value="NADH DEHYDROGENASE [UBIQUINONE] 1 BETA SUBCOMPLEX SUBUNIT 5, MITOCHONDRIAL"/>
    <property type="match status" value="1"/>
</dbReference>
<keyword evidence="11" id="KW-0249">Electron transport</keyword>
<gene>
    <name evidence="18" type="ORF">EEDITHA_LOCUS17887</name>
</gene>
<evidence type="ECO:0000256" key="9">
    <source>
        <dbReference type="ARBA" id="ARBA00022792"/>
    </source>
</evidence>
<comment type="caution">
    <text evidence="18">The sequence shown here is derived from an EMBL/GenBank/DDBJ whole genome shotgun (WGS) entry which is preliminary data.</text>
</comment>
<evidence type="ECO:0000256" key="15">
    <source>
        <dbReference type="ARBA" id="ARBA00032395"/>
    </source>
</evidence>
<dbReference type="EMBL" id="CAKOGL010000026">
    <property type="protein sequence ID" value="CAH2103362.1"/>
    <property type="molecule type" value="Genomic_DNA"/>
</dbReference>
<keyword evidence="14 17" id="KW-0472">Membrane</keyword>
<evidence type="ECO:0000256" key="14">
    <source>
        <dbReference type="ARBA" id="ARBA00023136"/>
    </source>
</evidence>
<dbReference type="Proteomes" id="UP001153954">
    <property type="component" value="Unassembled WGS sequence"/>
</dbReference>
<evidence type="ECO:0000256" key="13">
    <source>
        <dbReference type="ARBA" id="ARBA00023128"/>
    </source>
</evidence>
<dbReference type="Pfam" id="PF09781">
    <property type="entry name" value="NDUF_B5"/>
    <property type="match status" value="1"/>
</dbReference>
<keyword evidence="19" id="KW-1185">Reference proteome</keyword>
<reference evidence="18" key="1">
    <citation type="submission" date="2022-03" db="EMBL/GenBank/DDBJ databases">
        <authorList>
            <person name="Tunstrom K."/>
        </authorList>
    </citation>
    <scope>NUCLEOTIDE SEQUENCE</scope>
</reference>
<keyword evidence="10" id="KW-0809">Transit peptide</keyword>
<evidence type="ECO:0000256" key="4">
    <source>
        <dbReference type="ARBA" id="ARBA00011533"/>
    </source>
</evidence>
<dbReference type="InterPro" id="IPR019173">
    <property type="entry name" value="NADH_UbQ_OxRdtase_B5_su"/>
</dbReference>
<evidence type="ECO:0000256" key="8">
    <source>
        <dbReference type="ARBA" id="ARBA00022692"/>
    </source>
</evidence>